<dbReference type="InterPro" id="IPR017871">
    <property type="entry name" value="ABC_transporter-like_CS"/>
</dbReference>
<feature type="transmembrane region" description="Helical" evidence="10">
    <location>
        <begin position="129"/>
        <end position="150"/>
    </location>
</feature>
<proteinExistence type="inferred from homology"/>
<gene>
    <name evidence="13" type="primary">107365187</name>
</gene>
<dbReference type="Pfam" id="PF00005">
    <property type="entry name" value="ABC_tran"/>
    <property type="match status" value="2"/>
</dbReference>
<feature type="domain" description="ABC transmembrane type-1" evidence="12">
    <location>
        <begin position="719"/>
        <end position="1013"/>
    </location>
</feature>
<evidence type="ECO:0000313" key="14">
    <source>
        <dbReference type="Proteomes" id="UP000015104"/>
    </source>
</evidence>
<dbReference type="Gene3D" id="3.40.50.300">
    <property type="entry name" value="P-loop containing nucleotide triphosphate hydrolases"/>
    <property type="match status" value="2"/>
</dbReference>
<feature type="domain" description="ABC transporter" evidence="11">
    <location>
        <begin position="411"/>
        <end position="635"/>
    </location>
</feature>
<keyword evidence="14" id="KW-1185">Reference proteome</keyword>
<dbReference type="InterPro" id="IPR044726">
    <property type="entry name" value="ABCC_6TM_D2"/>
</dbReference>
<dbReference type="InterPro" id="IPR036640">
    <property type="entry name" value="ABC1_TM_sf"/>
</dbReference>
<dbReference type="GO" id="GO:0005524">
    <property type="term" value="F:ATP binding"/>
    <property type="evidence" value="ECO:0007669"/>
    <property type="project" value="UniProtKB-KW"/>
</dbReference>
<keyword evidence="8 10" id="KW-1133">Transmembrane helix</keyword>
<dbReference type="InterPro" id="IPR003593">
    <property type="entry name" value="AAA+_ATPase"/>
</dbReference>
<dbReference type="FunFam" id="3.40.50.300:FF:000973">
    <property type="entry name" value="Multidrug resistance-associated protein 4"/>
    <property type="match status" value="1"/>
</dbReference>
<dbReference type="KEGG" id="tut:107365188"/>
<feature type="transmembrane region" description="Helical" evidence="10">
    <location>
        <begin position="858"/>
        <end position="886"/>
    </location>
</feature>
<dbReference type="PROSITE" id="PS50893">
    <property type="entry name" value="ABC_TRANSPORTER_2"/>
    <property type="match status" value="2"/>
</dbReference>
<evidence type="ECO:0000256" key="8">
    <source>
        <dbReference type="ARBA" id="ARBA00022989"/>
    </source>
</evidence>
<dbReference type="FunFam" id="1.20.1560.10:FF:000013">
    <property type="entry name" value="ABC transporter C family member 2"/>
    <property type="match status" value="1"/>
</dbReference>
<feature type="transmembrane region" description="Helical" evidence="10">
    <location>
        <begin position="714"/>
        <end position="733"/>
    </location>
</feature>
<reference evidence="13" key="2">
    <citation type="submission" date="2015-06" db="UniProtKB">
        <authorList>
            <consortium name="EnsemblMetazoa"/>
        </authorList>
    </citation>
    <scope>IDENTIFICATION</scope>
</reference>
<feature type="domain" description="ABC transporter" evidence="11">
    <location>
        <begin position="1051"/>
        <end position="1284"/>
    </location>
</feature>
<dbReference type="GO" id="GO:0016887">
    <property type="term" value="F:ATP hydrolysis activity"/>
    <property type="evidence" value="ECO:0007669"/>
    <property type="project" value="InterPro"/>
</dbReference>
<feature type="transmembrane region" description="Helical" evidence="10">
    <location>
        <begin position="773"/>
        <end position="793"/>
    </location>
</feature>
<dbReference type="GO" id="GO:0140359">
    <property type="term" value="F:ABC-type transporter activity"/>
    <property type="evidence" value="ECO:0007669"/>
    <property type="project" value="InterPro"/>
</dbReference>
<keyword evidence="6" id="KW-0547">Nucleotide-binding</keyword>
<dbReference type="CDD" id="cd03244">
    <property type="entry name" value="ABCC_MRP_domain2"/>
    <property type="match status" value="1"/>
</dbReference>
<dbReference type="eggNOG" id="KOG0054">
    <property type="taxonomic scope" value="Eukaryota"/>
</dbReference>
<dbReference type="Pfam" id="PF00664">
    <property type="entry name" value="ABC_membrane"/>
    <property type="match status" value="2"/>
</dbReference>
<organism evidence="13 14">
    <name type="scientific">Tetranychus urticae</name>
    <name type="common">Two-spotted spider mite</name>
    <dbReference type="NCBI Taxonomy" id="32264"/>
    <lineage>
        <taxon>Eukaryota</taxon>
        <taxon>Metazoa</taxon>
        <taxon>Ecdysozoa</taxon>
        <taxon>Arthropoda</taxon>
        <taxon>Chelicerata</taxon>
        <taxon>Arachnida</taxon>
        <taxon>Acari</taxon>
        <taxon>Acariformes</taxon>
        <taxon>Trombidiformes</taxon>
        <taxon>Prostigmata</taxon>
        <taxon>Eleutherengona</taxon>
        <taxon>Raphignathae</taxon>
        <taxon>Tetranychoidea</taxon>
        <taxon>Tetranychidae</taxon>
        <taxon>Tetranychus</taxon>
    </lineage>
</organism>
<sequence length="1309" mass="148140">MEQPQLITKPCRYEQASSLSKIFFWWCVATLKIGLNREPTKDDLYKCPAYDEAFKATVQFERNWDREIKDGKLNSKKPSLLRAIVKTYGIETVLFGMLLTIDEIFNFTSIFLLGFIVRYFSDNNYSNVTWNQCLICSIALVFTLFCFGLIRHHVFMFTQRQGIRVRTALTTVVYKKILTLSKAATTKTDVGYILNIVTNDLSRFDELMFSINYIILGPLMGVVALIYMIYILGLASLGLVIVLILLIPYQAITAKYSDKFRAQTAKLTDKRIKLMEEMISAIRIIKMFTWEKSFADFISEVRRKEMIKIRNAAILKLMNISVYASASRIMVFACLLFHVLLGRPLTPELAFITLSLCNALKVPVTFHSSNAMGLLFETLVSVRRTQELLLLETRKTKALTRSENESLAKGLIFVDRFSAKWEKNSKITPLKDVSFKLEPGELLIVIGTVGSGKTCLVMSLLEEIAVVSGSCKVVGRKAYSPQESWTFAGTIRQNILFGREYSQSKYSKVIESCSLKKDIESFPYGENTLVGEKGYTLSGGQKARVTLARAVYEDADVYIFDDPLSAVDPGVAEHLFDKCINGYLKGKTRVLITHQLQFIRRADKILIMNEGESVAFGTFEQLNNVGIDFIKFLKESNDSETENQAQEEMLSIDELYSDQATKQKPKILNPLKVTNEVEVAKIIEEQLESREEKVTLGSLGSRVYLDYFRAGGNLIFITIFIIMTFLSQGIINFTDWWISKWSDDSLELSQSYNKTTANSDFATYSRPFITRNAYFYFALMFSLLVSVFIRIGMNFRICLKSSESLHNTIFARLLKSRLAFFETNPVGRILNRFTRDIGIIDVTIANNLISMNLDLLHIFGAIIINAVVLPVIIVVIPVILIVAWYARRVYLQVARYIVRMEAQTRSPIYTQFATTYEGLTTIRAFQYESKFIKQLYQCINDNNSCKFIYFGVSRLMGMILDISMLPLLITILVSVLSFPSKFAGGEVGLIISTFLTIFQALQHGVRITAEFDTNMISVERVLEYGRLPMEPSWDTIKAGLLPKTWPNLGDIVFKDVYLTYPGAIKPVLKNLNFTVSSGEKIGIVGRTGAGKSSLISVLFRLTEFDGSVIIDGIDIKQLGLHDLRNKISIIPQDPILFTGTIRSNLDPLTEYSDDFIWSTLKTVNLARTIECMPGGLDAIVTQGGSNLSLGQRQLLCLIRALLQRNKIMILDEATSNMDHQTDTLIQETIRAEFKDCTVLTVAHRLNTIIDMDKILLIDAGQVLEYGEPYLLLKQETGHFKSLVSKTGTSYSNMLYKIAEKSYAIKHLTQ</sequence>
<dbReference type="OrthoDB" id="6500128at2759"/>
<dbReference type="Gene3D" id="1.20.1560.10">
    <property type="entry name" value="ABC transporter type 1, transmembrane domain"/>
    <property type="match status" value="2"/>
</dbReference>
<dbReference type="PROSITE" id="PS50929">
    <property type="entry name" value="ABC_TM1F"/>
    <property type="match status" value="2"/>
</dbReference>
<dbReference type="PANTHER" id="PTHR24223">
    <property type="entry name" value="ATP-BINDING CASSETTE SUB-FAMILY C"/>
    <property type="match status" value="1"/>
</dbReference>
<dbReference type="EnsemblMetazoa" id="tetur14g02330.1">
    <property type="protein sequence ID" value="tetur14g02330.1"/>
    <property type="gene ID" value="tetur14g02330"/>
</dbReference>
<evidence type="ECO:0000256" key="9">
    <source>
        <dbReference type="ARBA" id="ARBA00023136"/>
    </source>
</evidence>
<protein>
    <submittedName>
        <fullName evidence="13">Uncharacterized protein</fullName>
    </submittedName>
</protein>
<keyword evidence="4 10" id="KW-0812">Transmembrane</keyword>
<evidence type="ECO:0000256" key="10">
    <source>
        <dbReference type="SAM" id="Phobius"/>
    </source>
</evidence>
<evidence type="ECO:0000256" key="5">
    <source>
        <dbReference type="ARBA" id="ARBA00022737"/>
    </source>
</evidence>
<dbReference type="PROSITE" id="PS00211">
    <property type="entry name" value="ABC_TRANSPORTER_1"/>
    <property type="match status" value="2"/>
</dbReference>
<dbReference type="InterPro" id="IPR011527">
    <property type="entry name" value="ABC1_TM_dom"/>
</dbReference>
<dbReference type="PANTHER" id="PTHR24223:SF456">
    <property type="entry name" value="MULTIDRUG RESISTANCE-ASSOCIATED PROTEIN LETHAL(2)03659"/>
    <property type="match status" value="1"/>
</dbReference>
<feature type="transmembrane region" description="Helical" evidence="10">
    <location>
        <begin position="211"/>
        <end position="229"/>
    </location>
</feature>
<evidence type="ECO:0000256" key="6">
    <source>
        <dbReference type="ARBA" id="ARBA00022741"/>
    </source>
</evidence>
<evidence type="ECO:0000259" key="12">
    <source>
        <dbReference type="PROSITE" id="PS50929"/>
    </source>
</evidence>
<comment type="similarity">
    <text evidence="2">Belongs to the ABC transporter superfamily. ABCC family. Conjugate transporter (TC 3.A.1.208) subfamily.</text>
</comment>
<feature type="domain" description="ABC transmembrane type-1" evidence="12">
    <location>
        <begin position="98"/>
        <end position="366"/>
    </location>
</feature>
<feature type="transmembrane region" description="Helical" evidence="10">
    <location>
        <begin position="955"/>
        <end position="976"/>
    </location>
</feature>
<name>T1KLG2_TETUR</name>
<feature type="transmembrane region" description="Helical" evidence="10">
    <location>
        <begin position="235"/>
        <end position="252"/>
    </location>
</feature>
<keyword evidence="5" id="KW-0677">Repeat</keyword>
<dbReference type="SMART" id="SM00382">
    <property type="entry name" value="AAA"/>
    <property type="match status" value="2"/>
</dbReference>
<keyword evidence="3" id="KW-0813">Transport</keyword>
<dbReference type="CDD" id="cd03250">
    <property type="entry name" value="ABCC_MRP_domain1"/>
    <property type="match status" value="1"/>
</dbReference>
<dbReference type="SUPFAM" id="SSF52540">
    <property type="entry name" value="P-loop containing nucleoside triphosphate hydrolases"/>
    <property type="match status" value="2"/>
</dbReference>
<keyword evidence="9 10" id="KW-0472">Membrane</keyword>
<dbReference type="FunFam" id="1.20.1560.10:FF:000006">
    <property type="entry name" value="ATP-binding cassette, sub-family C (CFTR/MRP), member 9"/>
    <property type="match status" value="1"/>
</dbReference>
<evidence type="ECO:0000256" key="3">
    <source>
        <dbReference type="ARBA" id="ARBA00022448"/>
    </source>
</evidence>
<dbReference type="Proteomes" id="UP000015104">
    <property type="component" value="Unassembled WGS sequence"/>
</dbReference>
<feature type="transmembrane region" description="Helical" evidence="10">
    <location>
        <begin position="92"/>
        <end position="117"/>
    </location>
</feature>
<evidence type="ECO:0000256" key="4">
    <source>
        <dbReference type="ARBA" id="ARBA00022692"/>
    </source>
</evidence>
<accession>T1KLG2</accession>
<dbReference type="InterPro" id="IPR003439">
    <property type="entry name" value="ABC_transporter-like_ATP-bd"/>
</dbReference>
<dbReference type="InterPro" id="IPR027417">
    <property type="entry name" value="P-loop_NTPase"/>
</dbReference>
<feature type="transmembrane region" description="Helical" evidence="10">
    <location>
        <begin position="313"/>
        <end position="341"/>
    </location>
</feature>
<dbReference type="FunFam" id="3.40.50.300:FF:000163">
    <property type="entry name" value="Multidrug resistance-associated protein member 4"/>
    <property type="match status" value="1"/>
</dbReference>
<dbReference type="CDD" id="cd18580">
    <property type="entry name" value="ABC_6TM_ABCC_D2"/>
    <property type="match status" value="1"/>
</dbReference>
<reference evidence="14" key="1">
    <citation type="submission" date="2011-08" db="EMBL/GenBank/DDBJ databases">
        <authorList>
            <person name="Rombauts S."/>
        </authorList>
    </citation>
    <scope>NUCLEOTIDE SEQUENCE</scope>
    <source>
        <strain evidence="14">London</strain>
    </source>
</reference>
<keyword evidence="7" id="KW-0067">ATP-binding</keyword>
<dbReference type="SUPFAM" id="SSF90123">
    <property type="entry name" value="ABC transporter transmembrane region"/>
    <property type="match status" value="2"/>
</dbReference>
<evidence type="ECO:0000256" key="2">
    <source>
        <dbReference type="ARBA" id="ARBA00009726"/>
    </source>
</evidence>
<comment type="subcellular location">
    <subcellularLocation>
        <location evidence="1">Membrane</location>
        <topology evidence="1">Multi-pass membrane protein</topology>
    </subcellularLocation>
</comment>
<evidence type="ECO:0000313" key="13">
    <source>
        <dbReference type="EnsemblMetazoa" id="tetur14g02330.1"/>
    </source>
</evidence>
<dbReference type="InterPro" id="IPR050173">
    <property type="entry name" value="ABC_transporter_C-like"/>
</dbReference>
<evidence type="ECO:0000259" key="11">
    <source>
        <dbReference type="PROSITE" id="PS50893"/>
    </source>
</evidence>
<evidence type="ECO:0000256" key="1">
    <source>
        <dbReference type="ARBA" id="ARBA00004141"/>
    </source>
</evidence>
<dbReference type="EMBL" id="CAEY01000211">
    <property type="status" value="NOT_ANNOTATED_CDS"/>
    <property type="molecule type" value="Genomic_DNA"/>
</dbReference>
<dbReference type="HOGENOM" id="CLU_000604_27_1_1"/>
<evidence type="ECO:0000256" key="7">
    <source>
        <dbReference type="ARBA" id="ARBA00022840"/>
    </source>
</evidence>
<dbReference type="GO" id="GO:0016020">
    <property type="term" value="C:membrane"/>
    <property type="evidence" value="ECO:0007669"/>
    <property type="project" value="UniProtKB-SubCell"/>
</dbReference>